<evidence type="ECO:0000256" key="3">
    <source>
        <dbReference type="ARBA" id="ARBA00022801"/>
    </source>
</evidence>
<dbReference type="GeneID" id="94336147"/>
<sequence length="1043" mass="119468">MEEEIILEDTLKRRKLEIVYEIDKENVVAFMEILLLHGFPDSSVTLEQCLDSEDTVNSIQLYLKLYSKNSSQLSEIFSNAITHLVDIKKRMNLLGSKVTVSPTSCSSLSPMISVIKRYSNERASLRNINPIKWENVKKQQNIYGYTVLFPFVSISKPQLQILIKLINGVNNKEHVILESPTGTGKTAAILNGLLSWIYQPLIRSYLDISNHEQGEIETSPLGKIPRIIYLTRTHSQIRQVSAAISKSCFNVSPISLGSRRQLCIYTPSEKTQQHTSNISAHIYDQHKRYIDVKDIELIGYDDNDNMNLYGSPYRNVPNTPKNESINEMCKKVIRDVEQLKLKSRMDSTTCIGRQPISNTESECHICPFYYGLSCKNYSLKTVMRYIQEDSATWDIEDLKEFSANPNFSDIDVGCTCYKNPIHSKDSMVKKDVNNKIVFGDSDISIEKQFNYTNKLVGCPYFTAQALAKISDFVICPYASLLDPKTIAKGTDILMHVEEICDEPSKLDAKYCLELKGLINEKLKLSACNNGFFGNLENTILVFDEGHNLEKACLEMATIDFSIIHLEKIVKWFFEMRDHSNEIIKKWTSSPDENNWSLYSSIVAASTKIERIAIFFDVFVGALKDLIAKALKSTNQNKYTTQDSAETTILYSWDKYDAPNDATYGSLEFLEEFELDLPKAYYYFLTMEEIATFDKTLRKLGLTIIDKYKSDVCDLLTVLVLLCYKPEAFNASITLNNSRDTNFEIWLMDPSLIFDYFSVHSRSIIIASGTLTPIPAMVHSLGVDFEERSKNNILSTSNVLSLDQFAIYNLTNLALDQRDYVDALCTFNQLKDTQFLVNLGNCLANLLQVLPGGTMVFFTSRVTLNQCNRIWRDYAFRDIRTPGIQSNESIFCAIERFKTEIILEPSDAKTCLQLVESLNGKSKYVIFAVFRSHFSEGMNLSLTSIILIGMPFSAITSPYVQFMKRYHKARKSPYNWYIRDAFNAINQSIGRCIRNQNDRGVVILIDSRYQNYREHLSRWLHPHQAKQHRMAEIKLQLEKFDFNK</sequence>
<dbReference type="GO" id="GO:0005524">
    <property type="term" value="F:ATP binding"/>
    <property type="evidence" value="ECO:0007669"/>
    <property type="project" value="UniProtKB-KW"/>
</dbReference>
<keyword evidence="5" id="KW-0067">ATP-binding</keyword>
<protein>
    <submittedName>
        <fullName evidence="11">Bifunctional Helicase superfamily 1-2</fullName>
    </submittedName>
</protein>
<dbReference type="InterPro" id="IPR045028">
    <property type="entry name" value="DinG/Rad3-like"/>
</dbReference>
<dbReference type="RefSeq" id="XP_067803443.1">
    <property type="nucleotide sequence ID" value="XM_067946879.1"/>
</dbReference>
<keyword evidence="1" id="KW-0479">Metal-binding</keyword>
<dbReference type="InterPro" id="IPR010614">
    <property type="entry name" value="RAD3-like_helicase_DEAD"/>
</dbReference>
<gene>
    <name evidence="11" type="ORF">BdWA1_001849</name>
</gene>
<evidence type="ECO:0000256" key="6">
    <source>
        <dbReference type="ARBA" id="ARBA00023004"/>
    </source>
</evidence>
<dbReference type="KEGG" id="bdw:94336147"/>
<dbReference type="GO" id="GO:0003677">
    <property type="term" value="F:DNA binding"/>
    <property type="evidence" value="ECO:0007669"/>
    <property type="project" value="InterPro"/>
</dbReference>
<name>A0AAD9UP55_9APIC</name>
<keyword evidence="2" id="KW-0547">Nucleotide-binding</keyword>
<dbReference type="SMART" id="SM00491">
    <property type="entry name" value="HELICc2"/>
    <property type="match status" value="1"/>
</dbReference>
<dbReference type="PROSITE" id="PS51193">
    <property type="entry name" value="HELICASE_ATP_BIND_2"/>
    <property type="match status" value="1"/>
</dbReference>
<evidence type="ECO:0000259" key="10">
    <source>
        <dbReference type="PROSITE" id="PS51193"/>
    </source>
</evidence>
<dbReference type="InterPro" id="IPR014013">
    <property type="entry name" value="Helic_SF1/SF2_ATP-bd_DinG/Rad3"/>
</dbReference>
<proteinExistence type="predicted"/>
<keyword evidence="4 11" id="KW-0347">Helicase</keyword>
<keyword evidence="7" id="KW-0411">Iron-sulfur</keyword>
<evidence type="ECO:0000313" key="12">
    <source>
        <dbReference type="Proteomes" id="UP001214638"/>
    </source>
</evidence>
<keyword evidence="3" id="KW-0378">Hydrolase</keyword>
<evidence type="ECO:0000256" key="9">
    <source>
        <dbReference type="SAM" id="Phobius"/>
    </source>
</evidence>
<evidence type="ECO:0000313" key="11">
    <source>
        <dbReference type="EMBL" id="KAK2196601.1"/>
    </source>
</evidence>
<accession>A0AAD9UP55</accession>
<keyword evidence="9" id="KW-0812">Transmembrane</keyword>
<dbReference type="Pfam" id="PF13307">
    <property type="entry name" value="Helicase_C_2"/>
    <property type="match status" value="1"/>
</dbReference>
<dbReference type="PANTHER" id="PTHR11472:SF47">
    <property type="entry name" value="FANCONI ANEMIA GROUP J PROTEIN"/>
    <property type="match status" value="1"/>
</dbReference>
<organism evidence="11 12">
    <name type="scientific">Babesia duncani</name>
    <dbReference type="NCBI Taxonomy" id="323732"/>
    <lineage>
        <taxon>Eukaryota</taxon>
        <taxon>Sar</taxon>
        <taxon>Alveolata</taxon>
        <taxon>Apicomplexa</taxon>
        <taxon>Aconoidasida</taxon>
        <taxon>Piroplasmida</taxon>
        <taxon>Babesiidae</taxon>
        <taxon>Babesia</taxon>
    </lineage>
</organism>
<keyword evidence="8" id="KW-0413">Isomerase</keyword>
<dbReference type="InterPro" id="IPR006555">
    <property type="entry name" value="ATP-dep_Helicase_C"/>
</dbReference>
<evidence type="ECO:0000256" key="8">
    <source>
        <dbReference type="ARBA" id="ARBA00023235"/>
    </source>
</evidence>
<dbReference type="GO" id="GO:0006289">
    <property type="term" value="P:nucleotide-excision repair"/>
    <property type="evidence" value="ECO:0007669"/>
    <property type="project" value="TreeGrafter"/>
</dbReference>
<dbReference type="SMART" id="SM00488">
    <property type="entry name" value="DEXDc2"/>
    <property type="match status" value="1"/>
</dbReference>
<evidence type="ECO:0000256" key="5">
    <source>
        <dbReference type="ARBA" id="ARBA00022840"/>
    </source>
</evidence>
<evidence type="ECO:0000256" key="4">
    <source>
        <dbReference type="ARBA" id="ARBA00022806"/>
    </source>
</evidence>
<feature type="domain" description="Helicase ATP-binding" evidence="10">
    <location>
        <begin position="144"/>
        <end position="593"/>
    </location>
</feature>
<dbReference type="GO" id="GO:1990918">
    <property type="term" value="P:double-strand break repair involved in meiotic recombination"/>
    <property type="evidence" value="ECO:0007669"/>
    <property type="project" value="TreeGrafter"/>
</dbReference>
<reference evidence="11" key="1">
    <citation type="journal article" date="2023" name="Nat. Microbiol.">
        <title>Babesia duncani multi-omics identifies virulence factors and drug targets.</title>
        <authorList>
            <person name="Singh P."/>
            <person name="Lonardi S."/>
            <person name="Liang Q."/>
            <person name="Vydyam P."/>
            <person name="Khabirova E."/>
            <person name="Fang T."/>
            <person name="Gihaz S."/>
            <person name="Thekkiniath J."/>
            <person name="Munshi M."/>
            <person name="Abel S."/>
            <person name="Ciampossin L."/>
            <person name="Batugedara G."/>
            <person name="Gupta M."/>
            <person name="Lu X.M."/>
            <person name="Lenz T."/>
            <person name="Chakravarty S."/>
            <person name="Cornillot E."/>
            <person name="Hu Y."/>
            <person name="Ma W."/>
            <person name="Gonzalez L.M."/>
            <person name="Sanchez S."/>
            <person name="Estrada K."/>
            <person name="Sanchez-Flores A."/>
            <person name="Montero E."/>
            <person name="Harb O.S."/>
            <person name="Le Roch K.G."/>
            <person name="Mamoun C.B."/>
        </authorList>
    </citation>
    <scope>NUCLEOTIDE SEQUENCE</scope>
    <source>
        <strain evidence="11">WA1</strain>
    </source>
</reference>
<keyword evidence="12" id="KW-1185">Reference proteome</keyword>
<dbReference type="InterPro" id="IPR027417">
    <property type="entry name" value="P-loop_NTPase"/>
</dbReference>
<dbReference type="EMBL" id="JALLKP010000002">
    <property type="protein sequence ID" value="KAK2196601.1"/>
    <property type="molecule type" value="Genomic_DNA"/>
</dbReference>
<comment type="caution">
    <text evidence="11">The sequence shown here is derived from an EMBL/GenBank/DDBJ whole genome shotgun (WGS) entry which is preliminary data.</text>
</comment>
<evidence type="ECO:0000256" key="2">
    <source>
        <dbReference type="ARBA" id="ARBA00022741"/>
    </source>
</evidence>
<dbReference type="InterPro" id="IPR006554">
    <property type="entry name" value="Helicase-like_DEXD_c2"/>
</dbReference>
<dbReference type="GO" id="GO:0003678">
    <property type="term" value="F:DNA helicase activity"/>
    <property type="evidence" value="ECO:0007669"/>
    <property type="project" value="InterPro"/>
</dbReference>
<dbReference type="Gene3D" id="3.40.50.300">
    <property type="entry name" value="P-loop containing nucleotide triphosphate hydrolases"/>
    <property type="match status" value="2"/>
</dbReference>
<evidence type="ECO:0000256" key="1">
    <source>
        <dbReference type="ARBA" id="ARBA00022723"/>
    </source>
</evidence>
<dbReference type="GO" id="GO:0005634">
    <property type="term" value="C:nucleus"/>
    <property type="evidence" value="ECO:0007669"/>
    <property type="project" value="TreeGrafter"/>
</dbReference>
<dbReference type="GO" id="GO:0016818">
    <property type="term" value="F:hydrolase activity, acting on acid anhydrides, in phosphorus-containing anhydrides"/>
    <property type="evidence" value="ECO:0007669"/>
    <property type="project" value="InterPro"/>
</dbReference>
<evidence type="ECO:0000256" key="7">
    <source>
        <dbReference type="ARBA" id="ARBA00023014"/>
    </source>
</evidence>
<dbReference type="Pfam" id="PF06733">
    <property type="entry name" value="DEAD_2"/>
    <property type="match status" value="1"/>
</dbReference>
<dbReference type="AlphaFoldDB" id="A0AAD9UP55"/>
<feature type="transmembrane region" description="Helical" evidence="9">
    <location>
        <begin position="939"/>
        <end position="961"/>
    </location>
</feature>
<dbReference type="Proteomes" id="UP001214638">
    <property type="component" value="Unassembled WGS sequence"/>
</dbReference>
<dbReference type="PANTHER" id="PTHR11472">
    <property type="entry name" value="DNA REPAIR DEAD HELICASE RAD3/XP-D SUBFAMILY MEMBER"/>
    <property type="match status" value="1"/>
</dbReference>
<keyword evidence="6" id="KW-0408">Iron</keyword>
<dbReference type="GO" id="GO:0051536">
    <property type="term" value="F:iron-sulfur cluster binding"/>
    <property type="evidence" value="ECO:0007669"/>
    <property type="project" value="UniProtKB-KW"/>
</dbReference>
<dbReference type="SUPFAM" id="SSF52540">
    <property type="entry name" value="P-loop containing nucleoside triphosphate hydrolases"/>
    <property type="match status" value="2"/>
</dbReference>
<keyword evidence="9" id="KW-1133">Transmembrane helix</keyword>
<keyword evidence="9" id="KW-0472">Membrane</keyword>
<dbReference type="GO" id="GO:0046872">
    <property type="term" value="F:metal ion binding"/>
    <property type="evidence" value="ECO:0007669"/>
    <property type="project" value="UniProtKB-KW"/>
</dbReference>